<gene>
    <name evidence="5" type="ORF">CWI36_0034p0050</name>
</gene>
<keyword evidence="2" id="KW-0539">Nucleus</keyword>
<dbReference type="GO" id="GO:0003723">
    <property type="term" value="F:RNA binding"/>
    <property type="evidence" value="ECO:0007669"/>
    <property type="project" value="InterPro"/>
</dbReference>
<dbReference type="VEuPathDB" id="MicrosporidiaDB:CWI39_0151p0020"/>
<dbReference type="GO" id="GO:0097525">
    <property type="term" value="C:spliceosomal snRNP complex"/>
    <property type="evidence" value="ECO:0007669"/>
    <property type="project" value="UniProtKB-ARBA"/>
</dbReference>
<feature type="domain" description="Sm" evidence="4">
    <location>
        <begin position="5"/>
        <end position="77"/>
    </location>
</feature>
<keyword evidence="6" id="KW-1185">Reference proteome</keyword>
<sequence>MSKEGPLKLLYESTGMIIMIELENNSTLRATVKHVDDYMNVVLKDVIITDQCGKISKEEVVYVKGNTIKFVIFPPTLEFAPIIRRSKELEEDKKN</sequence>
<dbReference type="EMBL" id="PITI01000034">
    <property type="protein sequence ID" value="TBU09393.1"/>
    <property type="molecule type" value="Genomic_DNA"/>
</dbReference>
<evidence type="ECO:0000259" key="4">
    <source>
        <dbReference type="PROSITE" id="PS52002"/>
    </source>
</evidence>
<dbReference type="STRING" id="148818.A0A4Q9LM00"/>
<dbReference type="Pfam" id="PF01423">
    <property type="entry name" value="LSM"/>
    <property type="match status" value="1"/>
</dbReference>
<comment type="subcellular location">
    <subcellularLocation>
        <location evidence="1">Nucleus</location>
    </subcellularLocation>
</comment>
<evidence type="ECO:0000256" key="1">
    <source>
        <dbReference type="ARBA" id="ARBA00004123"/>
    </source>
</evidence>
<dbReference type="InterPro" id="IPR027141">
    <property type="entry name" value="LSm4/Sm_D1/D3"/>
</dbReference>
<dbReference type="GO" id="GO:0006396">
    <property type="term" value="P:RNA processing"/>
    <property type="evidence" value="ECO:0007669"/>
    <property type="project" value="InterPro"/>
</dbReference>
<dbReference type="Proteomes" id="UP000291404">
    <property type="component" value="Unassembled WGS sequence"/>
</dbReference>
<dbReference type="InterPro" id="IPR010920">
    <property type="entry name" value="LSM_dom_sf"/>
</dbReference>
<comment type="caution">
    <text evidence="5">The sequence shown here is derived from an EMBL/GenBank/DDBJ whole genome shotgun (WGS) entry which is preliminary data.</text>
</comment>
<dbReference type="Gene3D" id="2.30.30.100">
    <property type="match status" value="1"/>
</dbReference>
<dbReference type="AlphaFoldDB" id="A0A4Q9LM00"/>
<proteinExistence type="predicted"/>
<organism evidence="5 6">
    <name type="scientific">Hamiltosporidium magnivora</name>
    <dbReference type="NCBI Taxonomy" id="148818"/>
    <lineage>
        <taxon>Eukaryota</taxon>
        <taxon>Fungi</taxon>
        <taxon>Fungi incertae sedis</taxon>
        <taxon>Microsporidia</taxon>
        <taxon>Dubosqiidae</taxon>
        <taxon>Hamiltosporidium</taxon>
    </lineage>
</organism>
<dbReference type="PANTHER" id="PTHR23338">
    <property type="entry name" value="SMALL NUCLEAR RIBONUCLEOPROTEIN SM"/>
    <property type="match status" value="1"/>
</dbReference>
<protein>
    <submittedName>
        <fullName evidence="5">Small nuclear ribonucleoprotein Sm D3</fullName>
    </submittedName>
</protein>
<dbReference type="SMART" id="SM00651">
    <property type="entry name" value="Sm"/>
    <property type="match status" value="1"/>
</dbReference>
<dbReference type="VEuPathDB" id="MicrosporidiaDB:CWI36_0034p0050"/>
<evidence type="ECO:0000256" key="3">
    <source>
        <dbReference type="ARBA" id="ARBA00023274"/>
    </source>
</evidence>
<dbReference type="PROSITE" id="PS52002">
    <property type="entry name" value="SM"/>
    <property type="match status" value="1"/>
</dbReference>
<evidence type="ECO:0000313" key="6">
    <source>
        <dbReference type="Proteomes" id="UP000291404"/>
    </source>
</evidence>
<accession>A0A4Q9LM00</accession>
<reference evidence="5 6" key="1">
    <citation type="submission" date="2017-12" db="EMBL/GenBank/DDBJ databases">
        <authorList>
            <person name="Pombert J.-F."/>
            <person name="Haag K.L."/>
            <person name="Ebert D."/>
        </authorList>
    </citation>
    <scope>NUCLEOTIDE SEQUENCE [LARGE SCALE GENOMIC DNA]</scope>
    <source>
        <strain evidence="5">BE-OM-2</strain>
    </source>
</reference>
<dbReference type="InterPro" id="IPR047575">
    <property type="entry name" value="Sm"/>
</dbReference>
<dbReference type="InterPro" id="IPR001163">
    <property type="entry name" value="Sm_dom_euk/arc"/>
</dbReference>
<evidence type="ECO:0000313" key="5">
    <source>
        <dbReference type="EMBL" id="TBU09393.1"/>
    </source>
</evidence>
<keyword evidence="3 5" id="KW-0687">Ribonucleoprotein</keyword>
<dbReference type="SUPFAM" id="SSF50182">
    <property type="entry name" value="Sm-like ribonucleoproteins"/>
    <property type="match status" value="1"/>
</dbReference>
<evidence type="ECO:0000256" key="2">
    <source>
        <dbReference type="ARBA" id="ARBA00023242"/>
    </source>
</evidence>
<name>A0A4Q9LM00_9MICR</name>